<keyword evidence="8" id="KW-1185">Reference proteome</keyword>
<dbReference type="CDD" id="cd19193">
    <property type="entry name" value="PR-SET_PRDM7_9"/>
    <property type="match status" value="1"/>
</dbReference>
<dbReference type="GO" id="GO:0042054">
    <property type="term" value="F:histone methyltransferase activity"/>
    <property type="evidence" value="ECO:0007669"/>
    <property type="project" value="InterPro"/>
</dbReference>
<organism evidence="7 8">
    <name type="scientific">Caenorhabditis angaria</name>
    <dbReference type="NCBI Taxonomy" id="860376"/>
    <lineage>
        <taxon>Eukaryota</taxon>
        <taxon>Metazoa</taxon>
        <taxon>Ecdysozoa</taxon>
        <taxon>Nematoda</taxon>
        <taxon>Chromadorea</taxon>
        <taxon>Rhabditida</taxon>
        <taxon>Rhabditina</taxon>
        <taxon>Rhabditomorpha</taxon>
        <taxon>Rhabditoidea</taxon>
        <taxon>Rhabditidae</taxon>
        <taxon>Peloderinae</taxon>
        <taxon>Caenorhabditis</taxon>
    </lineage>
</organism>
<proteinExistence type="predicted"/>
<dbReference type="Gene3D" id="2.170.270.10">
    <property type="entry name" value="SET domain"/>
    <property type="match status" value="1"/>
</dbReference>
<dbReference type="SMART" id="SM00317">
    <property type="entry name" value="SET"/>
    <property type="match status" value="1"/>
</dbReference>
<evidence type="ECO:0000256" key="5">
    <source>
        <dbReference type="ARBA" id="ARBA00023242"/>
    </source>
</evidence>
<name>A0A9P1N0G3_9PELO</name>
<dbReference type="SUPFAM" id="SSF82199">
    <property type="entry name" value="SET domain"/>
    <property type="match status" value="1"/>
</dbReference>
<dbReference type="PROSITE" id="PS50280">
    <property type="entry name" value="SET"/>
    <property type="match status" value="1"/>
</dbReference>
<evidence type="ECO:0000256" key="1">
    <source>
        <dbReference type="ARBA" id="ARBA00004123"/>
    </source>
</evidence>
<evidence type="ECO:0000313" key="8">
    <source>
        <dbReference type="Proteomes" id="UP001152747"/>
    </source>
</evidence>
<dbReference type="InterPro" id="IPR046341">
    <property type="entry name" value="SET_dom_sf"/>
</dbReference>
<evidence type="ECO:0000259" key="6">
    <source>
        <dbReference type="PROSITE" id="PS50280"/>
    </source>
</evidence>
<evidence type="ECO:0000313" key="7">
    <source>
        <dbReference type="EMBL" id="CAI5445403.1"/>
    </source>
</evidence>
<evidence type="ECO:0000256" key="4">
    <source>
        <dbReference type="ARBA" id="ARBA00022691"/>
    </source>
</evidence>
<keyword evidence="2" id="KW-0489">Methyltransferase</keyword>
<dbReference type="InterPro" id="IPR044417">
    <property type="entry name" value="PRDM7_9_PR-SET"/>
</dbReference>
<keyword evidence="4" id="KW-0949">S-adenosyl-L-methionine</keyword>
<dbReference type="GO" id="GO:0005634">
    <property type="term" value="C:nucleus"/>
    <property type="evidence" value="ECO:0007669"/>
    <property type="project" value="UniProtKB-SubCell"/>
</dbReference>
<dbReference type="AlphaFoldDB" id="A0A9P1N0G3"/>
<dbReference type="Proteomes" id="UP001152747">
    <property type="component" value="Unassembled WGS sequence"/>
</dbReference>
<protein>
    <recommendedName>
        <fullName evidence="6">SET domain-containing protein</fullName>
    </recommendedName>
</protein>
<accession>A0A9P1N0G3</accession>
<comment type="caution">
    <text evidence="7">The sequence shown here is derived from an EMBL/GenBank/DDBJ whole genome shotgun (WGS) entry which is preliminary data.</text>
</comment>
<keyword evidence="5" id="KW-0539">Nucleus</keyword>
<keyword evidence="3" id="KW-0808">Transferase</keyword>
<evidence type="ECO:0000256" key="3">
    <source>
        <dbReference type="ARBA" id="ARBA00022679"/>
    </source>
</evidence>
<dbReference type="EMBL" id="CANHGI010000003">
    <property type="protein sequence ID" value="CAI5445403.1"/>
    <property type="molecule type" value="Genomic_DNA"/>
</dbReference>
<comment type="subcellular location">
    <subcellularLocation>
        <location evidence="1">Nucleus</location>
    </subcellularLocation>
</comment>
<sequence length="268" mass="30855">MNIQIPGICDPEAAIEKKKEEIKYKMVVELEKGHLKIIQGNQKIDPNCYTEIQEIPQSQYELLGKKIADDDFCQDTDIHCDRCNSFYRSFCLKHPLFKIHDKQPQENDACKPYAERTIPHLFVIGESTIPTAGLGVFARAFIPVGMVFGPYKGVRCSKKSEFFHDGYAWEVDGKDGTFYIDGSHPEKSNWLRYINSPRHVNEQNLLAFQVSGRVYYRVIKPIAGAEELLVWYGQEYGEEYSKEFQAQPLTTTPSSKTRISRAKNPFIW</sequence>
<evidence type="ECO:0000256" key="2">
    <source>
        <dbReference type="ARBA" id="ARBA00022603"/>
    </source>
</evidence>
<gene>
    <name evidence="7" type="ORF">CAMP_LOCUS8040</name>
</gene>
<dbReference type="Pfam" id="PF21549">
    <property type="entry name" value="PRDM2_PR"/>
    <property type="match status" value="1"/>
</dbReference>
<dbReference type="InterPro" id="IPR001214">
    <property type="entry name" value="SET_dom"/>
</dbReference>
<reference evidence="7" key="1">
    <citation type="submission" date="2022-11" db="EMBL/GenBank/DDBJ databases">
        <authorList>
            <person name="Kikuchi T."/>
        </authorList>
    </citation>
    <scope>NUCLEOTIDE SEQUENCE</scope>
    <source>
        <strain evidence="7">PS1010</strain>
    </source>
</reference>
<dbReference type="GO" id="GO:0032259">
    <property type="term" value="P:methylation"/>
    <property type="evidence" value="ECO:0007669"/>
    <property type="project" value="UniProtKB-KW"/>
</dbReference>
<dbReference type="OrthoDB" id="40579at2759"/>
<feature type="domain" description="SET" evidence="6">
    <location>
        <begin position="120"/>
        <end position="233"/>
    </location>
</feature>